<dbReference type="EMBL" id="AQHN01000072">
    <property type="protein sequence ID" value="ENN86270.1"/>
    <property type="molecule type" value="Genomic_DNA"/>
</dbReference>
<protein>
    <recommendedName>
        <fullName evidence="2">DUF2062 domain-containing protein</fullName>
    </recommendedName>
</protein>
<dbReference type="STRING" id="363754.RHSP_82370"/>
<sequence length="199" mass="22179">MSRMLFRRRKPLTFKEKLREHLWPRKGFVRSFQYFGKRLVRLAASPHSIAAGFAAGIVVSWTPFIGVHFVMAIIIAYLVGGNVIASALGCLAAGNPITYPFIWAFTWEIGHLILARDSGGRSAAGIDLPALWHKGDLLQIWDPVLKPMLIGGIPPAIVSGIIVYALTYYGVKTFKTRRKERLMERARERMALADNASSV</sequence>
<dbReference type="PANTHER" id="PTHR40547">
    <property type="entry name" value="SLL0298 PROTEIN"/>
    <property type="match status" value="1"/>
</dbReference>
<feature type="transmembrane region" description="Helical" evidence="1">
    <location>
        <begin position="148"/>
        <end position="171"/>
    </location>
</feature>
<keyword evidence="4" id="KW-1185">Reference proteome</keyword>
<comment type="caution">
    <text evidence="3">The sequence shown here is derived from an EMBL/GenBank/DDBJ whole genome shotgun (WGS) entry which is preliminary data.</text>
</comment>
<feature type="transmembrane region" description="Helical" evidence="1">
    <location>
        <begin position="65"/>
        <end position="85"/>
    </location>
</feature>
<dbReference type="PANTHER" id="PTHR40547:SF1">
    <property type="entry name" value="SLL0298 PROTEIN"/>
    <property type="match status" value="1"/>
</dbReference>
<evidence type="ECO:0000259" key="2">
    <source>
        <dbReference type="Pfam" id="PF09835"/>
    </source>
</evidence>
<keyword evidence="1" id="KW-0812">Transmembrane</keyword>
<dbReference type="PATRIC" id="fig|363754.4.peg.4245"/>
<accession>N6UX68</accession>
<feature type="domain" description="DUF2062" evidence="2">
    <location>
        <begin position="30"/>
        <end position="179"/>
    </location>
</feature>
<evidence type="ECO:0000313" key="3">
    <source>
        <dbReference type="EMBL" id="ENN86270.1"/>
    </source>
</evidence>
<dbReference type="Pfam" id="PF09835">
    <property type="entry name" value="DUF2062"/>
    <property type="match status" value="1"/>
</dbReference>
<evidence type="ECO:0000256" key="1">
    <source>
        <dbReference type="SAM" id="Phobius"/>
    </source>
</evidence>
<keyword evidence="1" id="KW-1133">Transmembrane helix</keyword>
<feature type="transmembrane region" description="Helical" evidence="1">
    <location>
        <begin position="97"/>
        <end position="114"/>
    </location>
</feature>
<reference evidence="3 4" key="1">
    <citation type="journal article" date="2012" name="BMC Genomics">
        <title>Genomic basis of broad host range and environmental adaptability of Rhizobium tropici CIAT 899 and Rhizobium sp. PRF 81 which are used in inoculants for common bean (Phaseolus vulgaris L.).</title>
        <authorList>
            <person name="Ormeno-Orrillo E."/>
            <person name="Menna P."/>
            <person name="Almeida L.G."/>
            <person name="Ollero F.J."/>
            <person name="Nicolas M.F."/>
            <person name="Pains Rodrigues E."/>
            <person name="Shigueyoshi Nakatani A."/>
            <person name="Silva Batista J.S."/>
            <person name="Oliveira Chueire L.M."/>
            <person name="Souza R.C."/>
            <person name="Ribeiro Vasconcelos A.T."/>
            <person name="Megias M."/>
            <person name="Hungria M."/>
            <person name="Martinez-Romero E."/>
        </authorList>
    </citation>
    <scope>NUCLEOTIDE SEQUENCE [LARGE SCALE GENOMIC DNA]</scope>
    <source>
        <strain evidence="3 4">PRF 81</strain>
    </source>
</reference>
<dbReference type="Proteomes" id="UP000012429">
    <property type="component" value="Unassembled WGS sequence"/>
</dbReference>
<organism evidence="3 4">
    <name type="scientific">Rhizobium freirei PRF 81</name>
    <dbReference type="NCBI Taxonomy" id="363754"/>
    <lineage>
        <taxon>Bacteria</taxon>
        <taxon>Pseudomonadati</taxon>
        <taxon>Pseudomonadota</taxon>
        <taxon>Alphaproteobacteria</taxon>
        <taxon>Hyphomicrobiales</taxon>
        <taxon>Rhizobiaceae</taxon>
        <taxon>Rhizobium/Agrobacterium group</taxon>
        <taxon>Rhizobium</taxon>
    </lineage>
</organism>
<dbReference type="AlphaFoldDB" id="N6UX68"/>
<gene>
    <name evidence="3" type="ORF">RHSP_82370</name>
</gene>
<dbReference type="InterPro" id="IPR018639">
    <property type="entry name" value="DUF2062"/>
</dbReference>
<name>N6UX68_9HYPH</name>
<evidence type="ECO:0000313" key="4">
    <source>
        <dbReference type="Proteomes" id="UP000012429"/>
    </source>
</evidence>
<proteinExistence type="predicted"/>
<keyword evidence="1" id="KW-0472">Membrane</keyword>
<feature type="transmembrane region" description="Helical" evidence="1">
    <location>
        <begin position="39"/>
        <end position="59"/>
    </location>
</feature>